<evidence type="ECO:0000313" key="2">
    <source>
        <dbReference type="EMBL" id="KAK0704221.1"/>
    </source>
</evidence>
<comment type="caution">
    <text evidence="2">The sequence shown here is derived from an EMBL/GenBank/DDBJ whole genome shotgun (WGS) entry which is preliminary data.</text>
</comment>
<protein>
    <submittedName>
        <fullName evidence="2">Uncharacterized protein</fullName>
    </submittedName>
</protein>
<evidence type="ECO:0000313" key="3">
    <source>
        <dbReference type="Proteomes" id="UP001172159"/>
    </source>
</evidence>
<dbReference type="Proteomes" id="UP001172159">
    <property type="component" value="Unassembled WGS sequence"/>
</dbReference>
<keyword evidence="3" id="KW-1185">Reference proteome</keyword>
<name>A0AA39ZUZ1_9PEZI</name>
<feature type="region of interest" description="Disordered" evidence="1">
    <location>
        <begin position="153"/>
        <end position="182"/>
    </location>
</feature>
<accession>A0AA39ZUZ1</accession>
<proteinExistence type="predicted"/>
<sequence length="259" mass="25824">TRLLQTSDSPNQSITMLAKSITALAALAFAVNVAADQPYKPQLVKMSTRSLFSIGRRQDAPGYQPEQAVCGEGSTCEEACGAGYTTCASSDNQVHCFNAQAAQTCCPNQSGNSCDAGYYCTADKAGETWCCPNAMNLEACAAAFEVTGGLVSQTPPPATSTSTTSSEIISTAPPTTTSASSSIVFGGKNSTSAAITTTSSGLATASASVTGGASNTTISLGTTPSPSAPTVSRIPEGAAGNLAAPVSALLLLAGLAALL</sequence>
<dbReference type="EMBL" id="JAUKTV010000021">
    <property type="protein sequence ID" value="KAK0704221.1"/>
    <property type="molecule type" value="Genomic_DNA"/>
</dbReference>
<feature type="non-terminal residue" evidence="2">
    <location>
        <position position="1"/>
    </location>
</feature>
<gene>
    <name evidence="2" type="ORF">B0T21DRAFT_299277</name>
</gene>
<reference evidence="2" key="1">
    <citation type="submission" date="2023-06" db="EMBL/GenBank/DDBJ databases">
        <title>Genome-scale phylogeny and comparative genomics of the fungal order Sordariales.</title>
        <authorList>
            <consortium name="Lawrence Berkeley National Laboratory"/>
            <person name="Hensen N."/>
            <person name="Bonometti L."/>
            <person name="Westerberg I."/>
            <person name="Brannstrom I.O."/>
            <person name="Guillou S."/>
            <person name="Cros-Aarteil S."/>
            <person name="Calhoun S."/>
            <person name="Haridas S."/>
            <person name="Kuo A."/>
            <person name="Mondo S."/>
            <person name="Pangilinan J."/>
            <person name="Riley R."/>
            <person name="Labutti K."/>
            <person name="Andreopoulos B."/>
            <person name="Lipzen A."/>
            <person name="Chen C."/>
            <person name="Yanf M."/>
            <person name="Daum C."/>
            <person name="Ng V."/>
            <person name="Clum A."/>
            <person name="Steindorff A."/>
            <person name="Ohm R."/>
            <person name="Martin F."/>
            <person name="Silar P."/>
            <person name="Natvig D."/>
            <person name="Lalanne C."/>
            <person name="Gautier V."/>
            <person name="Ament-Velasquez S.L."/>
            <person name="Kruys A."/>
            <person name="Hutchinson M.I."/>
            <person name="Powell A.J."/>
            <person name="Barry K."/>
            <person name="Miller A.N."/>
            <person name="Grigoriev I.V."/>
            <person name="Debuchy R."/>
            <person name="Gladieux P."/>
            <person name="Thoren M.H."/>
            <person name="Johannesson H."/>
        </authorList>
    </citation>
    <scope>NUCLEOTIDE SEQUENCE</scope>
    <source>
        <strain evidence="2">CBS 540.89</strain>
    </source>
</reference>
<feature type="compositionally biased region" description="Low complexity" evidence="1">
    <location>
        <begin position="159"/>
        <end position="182"/>
    </location>
</feature>
<organism evidence="2 3">
    <name type="scientific">Apiosordaria backusii</name>
    <dbReference type="NCBI Taxonomy" id="314023"/>
    <lineage>
        <taxon>Eukaryota</taxon>
        <taxon>Fungi</taxon>
        <taxon>Dikarya</taxon>
        <taxon>Ascomycota</taxon>
        <taxon>Pezizomycotina</taxon>
        <taxon>Sordariomycetes</taxon>
        <taxon>Sordariomycetidae</taxon>
        <taxon>Sordariales</taxon>
        <taxon>Lasiosphaeriaceae</taxon>
        <taxon>Apiosordaria</taxon>
    </lineage>
</organism>
<dbReference type="AlphaFoldDB" id="A0AA39ZUZ1"/>
<evidence type="ECO:0000256" key="1">
    <source>
        <dbReference type="SAM" id="MobiDB-lite"/>
    </source>
</evidence>